<organism evidence="1">
    <name type="scientific">Aspergillus niger</name>
    <dbReference type="NCBI Taxonomy" id="5061"/>
    <lineage>
        <taxon>Eukaryota</taxon>
        <taxon>Fungi</taxon>
        <taxon>Dikarya</taxon>
        <taxon>Ascomycota</taxon>
        <taxon>Pezizomycotina</taxon>
        <taxon>Eurotiomycetes</taxon>
        <taxon>Eurotiomycetidae</taxon>
        <taxon>Eurotiales</taxon>
        <taxon>Aspergillaceae</taxon>
        <taxon>Aspergillus</taxon>
        <taxon>Aspergillus subgen. Circumdati</taxon>
    </lineage>
</organism>
<name>A0AAJ8BUN1_ASPNG</name>
<proteinExistence type="predicted"/>
<dbReference type="VEuPathDB" id="FungiDB:An08g11090"/>
<dbReference type="GeneID" id="84591839"/>
<accession>A0AAJ8BUN1</accession>
<sequence>MPDYLLPYIFQAVDGEVLPQTYWDWETLCYCVAFITPLLMSLAGGWRRAEILPSSCHLFSPQYTFNAG</sequence>
<dbReference type="AlphaFoldDB" id="A0AAJ8BUN1"/>
<dbReference type="RefSeq" id="XP_059604195.1">
    <property type="nucleotide sequence ID" value="XM_059749409.1"/>
</dbReference>
<reference evidence="1" key="1">
    <citation type="submission" date="2025-02" db="EMBL/GenBank/DDBJ databases">
        <authorList>
            <consortium name="NCBI Genome Project"/>
        </authorList>
    </citation>
    <scope>NUCLEOTIDE SEQUENCE</scope>
</reference>
<protein>
    <submittedName>
        <fullName evidence="1">Uncharacterized protein</fullName>
    </submittedName>
</protein>
<evidence type="ECO:0000313" key="1">
    <source>
        <dbReference type="RefSeq" id="XP_059604195.1"/>
    </source>
</evidence>
<dbReference type="KEGG" id="ang:An08g11090"/>
<reference evidence="1" key="2">
    <citation type="submission" date="2025-08" db="UniProtKB">
        <authorList>
            <consortium name="RefSeq"/>
        </authorList>
    </citation>
    <scope>IDENTIFICATION</scope>
</reference>
<gene>
    <name evidence="1" type="ORF">An08g11090</name>
</gene>